<protein>
    <submittedName>
        <fullName evidence="3">Uncharacterized protein</fullName>
    </submittedName>
</protein>
<accession>A0A5J6VI42</accession>
<dbReference type="EMBL" id="MN448272">
    <property type="protein sequence ID" value="QFG73856.1"/>
    <property type="molecule type" value="Genomic_DNA"/>
</dbReference>
<organism evidence="3">
    <name type="scientific">Megaviridae environmental sample</name>
    <dbReference type="NCBI Taxonomy" id="1737588"/>
    <lineage>
        <taxon>Viruses</taxon>
        <taxon>Varidnaviria</taxon>
        <taxon>Bamfordvirae</taxon>
        <taxon>Nucleocytoviricota</taxon>
        <taxon>Megaviricetes</taxon>
        <taxon>Imitervirales</taxon>
        <taxon>Mimiviridae</taxon>
        <taxon>environmental samples</taxon>
    </lineage>
</organism>
<reference evidence="3" key="1">
    <citation type="journal article" date="2019" name="Philos. Trans. R. Soc. Lond., B, Biol. Sci.">
        <title>Targeted metagenomic recovery of four divergent viruses reveals shared and distinctive characteristics of giant viruses of marine eukaryotes.</title>
        <authorList>
            <person name="Needham D.M."/>
            <person name="Poirier C."/>
            <person name="Hehenberger E."/>
            <person name="Jimenez V."/>
            <person name="Swalwell J.E."/>
            <person name="Santoro A.E."/>
            <person name="Worden A.Z."/>
        </authorList>
    </citation>
    <scope>NUCLEOTIDE SEQUENCE</scope>
    <source>
        <strain evidence="3">OPacV-662</strain>
    </source>
</reference>
<evidence type="ECO:0000313" key="3">
    <source>
        <dbReference type="EMBL" id="QFG73856.1"/>
    </source>
</evidence>
<evidence type="ECO:0000256" key="2">
    <source>
        <dbReference type="SAM" id="MobiDB-lite"/>
    </source>
</evidence>
<proteinExistence type="predicted"/>
<feature type="region of interest" description="Disordered" evidence="2">
    <location>
        <begin position="138"/>
        <end position="175"/>
    </location>
</feature>
<sequence>MSEPSRVPMSESSRVSQNVDQMYHNLIERELPGLSGGKIQARKECHALIDNSKFLILRLEPPEYFSSRIKIYMRNLIKINKHINNIKDLNNKYESMGYISDTMKGFFHIILWDAENMLRKTNTMLTKAKREKNYTMHGGTKAMHGKTKAMHGKTKAMHGKTKAMRGKTKAMRGKTKAMREKMDATFNTIHQNYENLASKALQGVRSMHQIIDTKERKIKTLRRELHALRREINAKGQVIKSLRQEKEALRRKNKGLFWENELVKHVRQKEMVRIAKNMLKGGYVWNRYKAKL</sequence>
<feature type="coiled-coil region" evidence="1">
    <location>
        <begin position="204"/>
        <end position="259"/>
    </location>
</feature>
<evidence type="ECO:0000256" key="1">
    <source>
        <dbReference type="SAM" id="Coils"/>
    </source>
</evidence>
<name>A0A5J6VI42_9VIRU</name>
<feature type="compositionally biased region" description="Basic residues" evidence="2">
    <location>
        <begin position="143"/>
        <end position="175"/>
    </location>
</feature>
<keyword evidence="1" id="KW-0175">Coiled coil</keyword>